<keyword evidence="5" id="KW-1185">Reference proteome</keyword>
<keyword evidence="2" id="KW-0732">Signal</keyword>
<dbReference type="SMART" id="SM00317">
    <property type="entry name" value="SET"/>
    <property type="match status" value="1"/>
</dbReference>
<feature type="region of interest" description="Disordered" evidence="1">
    <location>
        <begin position="621"/>
        <end position="641"/>
    </location>
</feature>
<protein>
    <submittedName>
        <fullName evidence="4">SET domain</fullName>
    </submittedName>
</protein>
<dbReference type="AlphaFoldDB" id="A0A8J6AR52"/>
<dbReference type="OrthoDB" id="308383at2759"/>
<dbReference type="Pfam" id="PF00856">
    <property type="entry name" value="SET"/>
    <property type="match status" value="1"/>
</dbReference>
<feature type="signal peptide" evidence="2">
    <location>
        <begin position="1"/>
        <end position="18"/>
    </location>
</feature>
<dbReference type="EMBL" id="JAHDYR010000051">
    <property type="protein sequence ID" value="KAG9391813.1"/>
    <property type="molecule type" value="Genomic_DNA"/>
</dbReference>
<dbReference type="Proteomes" id="UP000717585">
    <property type="component" value="Unassembled WGS sequence"/>
</dbReference>
<name>A0A8J6AR52_9EUKA</name>
<feature type="chain" id="PRO_5035213512" evidence="2">
    <location>
        <begin position="19"/>
        <end position="710"/>
    </location>
</feature>
<dbReference type="Gene3D" id="2.170.270.10">
    <property type="entry name" value="SET domain"/>
    <property type="match status" value="1"/>
</dbReference>
<dbReference type="SUPFAM" id="SSF82199">
    <property type="entry name" value="SET domain"/>
    <property type="match status" value="1"/>
</dbReference>
<evidence type="ECO:0000259" key="3">
    <source>
        <dbReference type="PROSITE" id="PS50280"/>
    </source>
</evidence>
<gene>
    <name evidence="4" type="ORF">J8273_6914</name>
</gene>
<feature type="compositionally biased region" description="Polar residues" evidence="1">
    <location>
        <begin position="632"/>
        <end position="641"/>
    </location>
</feature>
<dbReference type="InterPro" id="IPR046341">
    <property type="entry name" value="SET_dom_sf"/>
</dbReference>
<sequence>MVTQLFVITAVFSATVEGEDNYHASPILLAPRVDNPGLNRNFNVRSGSWMGFHLDHEGLLVIDGIDPNEEISVDIAPACDEHTRILSLMNTDADLVDLRFVMLSHVVSAHATTVSAETVAQLVCDRLSADDGPIALMENHIADRLAIPGSTPAAPVTANPDEPAEQLMSRVRLFQHDRNAIQALAQRDRDEWPEVAQIRVQYLTIEAVSFSSTADLVSKLRTLADLYANFDTYWVISGHTETSTSRLVIDAATNDALFLHNFVELITAAFKEPTVVDQTRVRMIYFATCTRDNDTAETTELMKTISTKPYRHTCIILTPEQVLANELHLQDCFWIYRTLCMDNPFDPLPNAPQHPKQDTHPAADIVSVNVWTKQVEDIKRKVVLNTEKGRCLVIGDSPSALSSSSEPEEDSVEGSVMHVHPRWTHVYPGSDLQDVRRLISDEISLQAIPAPAWISSETRCDPRLTQEPDHPALNRTQSVGRGMIATEDISAGTCLGIYFGKQISDAETASNDGQMVMSFADSQVAVDAMSATAGVHMINHSPDDVNCEFVDVLVDGLPVISVRATANIVRGEFLRIDYGETYFEADEEEHPVARFKSLAIDDPRYLARKVEQFKILQVKPRPRKRKQRKAQTKSNPAVSTSKLRMTQGCKLPFSYASGQCSRFASYRKEYSCARDRTRQRGWNNLSMSACVGALSLPEIEIVASCAIPRN</sequence>
<feature type="compositionally biased region" description="Basic residues" evidence="1">
    <location>
        <begin position="621"/>
        <end position="631"/>
    </location>
</feature>
<organism evidence="4 5">
    <name type="scientific">Carpediemonas membranifera</name>
    <dbReference type="NCBI Taxonomy" id="201153"/>
    <lineage>
        <taxon>Eukaryota</taxon>
        <taxon>Metamonada</taxon>
        <taxon>Carpediemonas-like organisms</taxon>
        <taxon>Carpediemonas</taxon>
    </lineage>
</organism>
<evidence type="ECO:0000256" key="1">
    <source>
        <dbReference type="SAM" id="MobiDB-lite"/>
    </source>
</evidence>
<reference evidence="4" key="1">
    <citation type="submission" date="2021-05" db="EMBL/GenBank/DDBJ databases">
        <title>A free-living protist that lacks canonical eukaryotic 1 DNA replication and segregation systems.</title>
        <authorList>
            <person name="Salas-Leiva D.E."/>
            <person name="Tromer E.C."/>
            <person name="Curtis B.A."/>
            <person name="Jerlstrom-Hultqvist J."/>
            <person name="Kolisko M."/>
            <person name="Yi Z."/>
            <person name="Salas-Leiva J.S."/>
            <person name="Gallot-Lavallee L."/>
            <person name="Kops G.J.P.L."/>
            <person name="Archibald J.M."/>
            <person name="Simpson A.G.B."/>
            <person name="Roger A.J."/>
        </authorList>
    </citation>
    <scope>NUCLEOTIDE SEQUENCE</scope>
    <source>
        <strain evidence="4">BICM</strain>
    </source>
</reference>
<dbReference type="InterPro" id="IPR001214">
    <property type="entry name" value="SET_dom"/>
</dbReference>
<evidence type="ECO:0000313" key="5">
    <source>
        <dbReference type="Proteomes" id="UP000717585"/>
    </source>
</evidence>
<evidence type="ECO:0000256" key="2">
    <source>
        <dbReference type="SAM" id="SignalP"/>
    </source>
</evidence>
<comment type="caution">
    <text evidence="4">The sequence shown here is derived from an EMBL/GenBank/DDBJ whole genome shotgun (WGS) entry which is preliminary data.</text>
</comment>
<feature type="domain" description="SET" evidence="3">
    <location>
        <begin position="462"/>
        <end position="579"/>
    </location>
</feature>
<proteinExistence type="predicted"/>
<accession>A0A8J6AR52</accession>
<evidence type="ECO:0000313" key="4">
    <source>
        <dbReference type="EMBL" id="KAG9391813.1"/>
    </source>
</evidence>
<dbReference type="PROSITE" id="PS50280">
    <property type="entry name" value="SET"/>
    <property type="match status" value="1"/>
</dbReference>